<gene>
    <name evidence="2" type="ORF">BDK89_2531</name>
</gene>
<dbReference type="RefSeq" id="WP_133869257.1">
    <property type="nucleotide sequence ID" value="NZ_SOAU01000001.1"/>
</dbReference>
<evidence type="ECO:0000256" key="1">
    <source>
        <dbReference type="SAM" id="Phobius"/>
    </source>
</evidence>
<dbReference type="EMBL" id="SOAU01000001">
    <property type="protein sequence ID" value="TDT16930.1"/>
    <property type="molecule type" value="Genomic_DNA"/>
</dbReference>
<dbReference type="Proteomes" id="UP000294558">
    <property type="component" value="Unassembled WGS sequence"/>
</dbReference>
<feature type="transmembrane region" description="Helical" evidence="1">
    <location>
        <begin position="96"/>
        <end position="115"/>
    </location>
</feature>
<feature type="transmembrane region" description="Helical" evidence="1">
    <location>
        <begin position="45"/>
        <end position="66"/>
    </location>
</feature>
<accession>A0A4R7I174</accession>
<keyword evidence="1" id="KW-1133">Transmembrane helix</keyword>
<dbReference type="AlphaFoldDB" id="A0A4R7I174"/>
<feature type="transmembrane region" description="Helical" evidence="1">
    <location>
        <begin position="166"/>
        <end position="183"/>
    </location>
</feature>
<feature type="transmembrane region" description="Helical" evidence="1">
    <location>
        <begin position="136"/>
        <end position="160"/>
    </location>
</feature>
<protein>
    <submittedName>
        <fullName evidence="2">Uncharacterized protein</fullName>
    </submittedName>
</protein>
<sequence>MFDADRLRRIVPWVLRIGWVAVLLLGGTAIDGALADTAGGPADATRWLCLAGWIVGVAAMAVPAATTLTATRLVVPLAVPVAVLAWSAGADAVDGAAFLGAAIITSVVAGSSALGRGFVQASAYGDEDRHLLRPPVAYLAVATLAWVIWAVATLLTGVMAANGETVWALVFGGVTLAGGVLLFPRWHRLTRRWIVLVPVGVVIHDHVVLAETLMLRRQEIARMGLAPAGTDAADFTGPTSGHAVEIRTTESITALVSLVPGAPSGSAIHLTGCLIAPTRPGQVLAAATERRFPVGAIG</sequence>
<organism evidence="2 3">
    <name type="scientific">Ilumatobacter fluminis</name>
    <dbReference type="NCBI Taxonomy" id="467091"/>
    <lineage>
        <taxon>Bacteria</taxon>
        <taxon>Bacillati</taxon>
        <taxon>Actinomycetota</taxon>
        <taxon>Acidimicrobiia</taxon>
        <taxon>Acidimicrobiales</taxon>
        <taxon>Ilumatobacteraceae</taxon>
        <taxon>Ilumatobacter</taxon>
    </lineage>
</organism>
<evidence type="ECO:0000313" key="3">
    <source>
        <dbReference type="Proteomes" id="UP000294558"/>
    </source>
</evidence>
<evidence type="ECO:0000313" key="2">
    <source>
        <dbReference type="EMBL" id="TDT16930.1"/>
    </source>
</evidence>
<feature type="transmembrane region" description="Helical" evidence="1">
    <location>
        <begin position="73"/>
        <end position="90"/>
    </location>
</feature>
<reference evidence="2 3" key="1">
    <citation type="submission" date="2019-03" db="EMBL/GenBank/DDBJ databases">
        <title>Sequencing the genomes of 1000 actinobacteria strains.</title>
        <authorList>
            <person name="Klenk H.-P."/>
        </authorList>
    </citation>
    <scope>NUCLEOTIDE SEQUENCE [LARGE SCALE GENOMIC DNA]</scope>
    <source>
        <strain evidence="2 3">DSM 18936</strain>
    </source>
</reference>
<proteinExistence type="predicted"/>
<keyword evidence="1" id="KW-0812">Transmembrane</keyword>
<comment type="caution">
    <text evidence="2">The sequence shown here is derived from an EMBL/GenBank/DDBJ whole genome shotgun (WGS) entry which is preliminary data.</text>
</comment>
<keyword evidence="1" id="KW-0472">Membrane</keyword>
<name>A0A4R7I174_9ACTN</name>
<dbReference type="OrthoDB" id="5198706at2"/>
<keyword evidence="3" id="KW-1185">Reference proteome</keyword>